<name>A0A1V4ASX3_9BACT</name>
<sequence>MPVNCQPHLRYTGEFLSKEIQGKAYKTSKELSIKSNFYQGVATPTGTANIPVILINFKDTSYTYTKGDFNTLLFSSGTYSMKDYYEEVSYGKFSVSGGSSGVVGWYTASNTHDYYGNNNASGSDMWPGDLVYEAVKAADVDVNFAEYDMNNDGYVDVVDIVHQGTDEASSSKITDIWSHRSNLHDTFQYGFSHYSEYITNDKNAMGNYVRINDYVIQAEKQRDNSQETIGVFAHEYGHALGLPDLYDTDGTSLGIGDWSLMASGSYNRVSKPGDRPAHMDAWSKYLLGWTTPVKVMEPLENAPIKEASFAPDVYQILPGDPLSGEYFLVENRQKSGFDVGLPGTGLLIWHVDGDTISNTQTSNKVNNDECYQPSNCADKHYGVALIQADGEWDLEKKK</sequence>
<dbReference type="SUPFAM" id="SSF55486">
    <property type="entry name" value="Metalloproteases ('zincins'), catalytic domain"/>
    <property type="match status" value="1"/>
</dbReference>
<protein>
    <recommendedName>
        <fullName evidence="1">Peptidase M6-like domain-containing protein</fullName>
    </recommendedName>
</protein>
<evidence type="ECO:0000313" key="3">
    <source>
        <dbReference type="Proteomes" id="UP000189681"/>
    </source>
</evidence>
<dbReference type="Pfam" id="PF05547">
    <property type="entry name" value="Peptidase_M6"/>
    <property type="match status" value="1"/>
</dbReference>
<dbReference type="GO" id="GO:0008237">
    <property type="term" value="F:metallopeptidase activity"/>
    <property type="evidence" value="ECO:0007669"/>
    <property type="project" value="InterPro"/>
</dbReference>
<dbReference type="PROSITE" id="PS00018">
    <property type="entry name" value="EF_HAND_1"/>
    <property type="match status" value="1"/>
</dbReference>
<dbReference type="NCBIfam" id="TIGR03296">
    <property type="entry name" value="M6dom_TIGR03296"/>
    <property type="match status" value="1"/>
</dbReference>
<dbReference type="EMBL" id="AYTS01000087">
    <property type="protein sequence ID" value="OOP56249.1"/>
    <property type="molecule type" value="Genomic_DNA"/>
</dbReference>
<dbReference type="InterPro" id="IPR018247">
    <property type="entry name" value="EF_Hand_1_Ca_BS"/>
</dbReference>
<dbReference type="Gene3D" id="3.40.390.10">
    <property type="entry name" value="Collagenase (Catalytic Domain)"/>
    <property type="match status" value="1"/>
</dbReference>
<evidence type="ECO:0000259" key="1">
    <source>
        <dbReference type="Pfam" id="PF05547"/>
    </source>
</evidence>
<dbReference type="STRING" id="1004156.AYP45_10065"/>
<dbReference type="PANTHER" id="PTHR41775:SF1">
    <property type="entry name" value="PEPTIDASE M6-LIKE DOMAIN-CONTAINING PROTEIN"/>
    <property type="match status" value="1"/>
</dbReference>
<reference evidence="2 3" key="1">
    <citation type="journal article" date="2017" name="Water Res.">
        <title>Discovery and metagenomic analysis of an anammox bacterial enrichment related to Candidatus "Brocadia caroliniensis" in a full-scale glycerol-fed nitritation-denitritation separate centrate treatment process.</title>
        <authorList>
            <person name="Park H."/>
            <person name="Brotto A.C."/>
            <person name="van Loosdrecht M.C."/>
            <person name="Chandran K."/>
        </authorList>
    </citation>
    <scope>NUCLEOTIDE SEQUENCE [LARGE SCALE GENOMIC DNA]</scope>
    <source>
        <strain evidence="2">26THWARD</strain>
    </source>
</reference>
<dbReference type="Proteomes" id="UP000189681">
    <property type="component" value="Unassembled WGS sequence"/>
</dbReference>
<accession>A0A1V4ASX3</accession>
<dbReference type="InterPro" id="IPR024079">
    <property type="entry name" value="MetalloPept_cat_dom_sf"/>
</dbReference>
<dbReference type="InterPro" id="IPR008757">
    <property type="entry name" value="Peptidase_M6-like_domain"/>
</dbReference>
<dbReference type="PANTHER" id="PTHR41775">
    <property type="entry name" value="SECRETED PROTEIN-RELATED"/>
    <property type="match status" value="1"/>
</dbReference>
<evidence type="ECO:0000313" key="2">
    <source>
        <dbReference type="EMBL" id="OOP56249.1"/>
    </source>
</evidence>
<feature type="domain" description="Peptidase M6-like" evidence="1">
    <location>
        <begin position="67"/>
        <end position="288"/>
    </location>
</feature>
<comment type="caution">
    <text evidence="2">The sequence shown here is derived from an EMBL/GenBank/DDBJ whole genome shotgun (WGS) entry which is preliminary data.</text>
</comment>
<organism evidence="2 3">
    <name type="scientific">Candidatus Brocadia carolinensis</name>
    <dbReference type="NCBI Taxonomy" id="1004156"/>
    <lineage>
        <taxon>Bacteria</taxon>
        <taxon>Pseudomonadati</taxon>
        <taxon>Planctomycetota</taxon>
        <taxon>Candidatus Brocadiia</taxon>
        <taxon>Candidatus Brocadiales</taxon>
        <taxon>Candidatus Brocadiaceae</taxon>
        <taxon>Candidatus Brocadia</taxon>
    </lineage>
</organism>
<gene>
    <name evidence="2" type="ORF">AYP45_10065</name>
</gene>
<dbReference type="GO" id="GO:0006508">
    <property type="term" value="P:proteolysis"/>
    <property type="evidence" value="ECO:0007669"/>
    <property type="project" value="InterPro"/>
</dbReference>
<proteinExistence type="predicted"/>
<dbReference type="AlphaFoldDB" id="A0A1V4ASX3"/>